<reference evidence="2" key="1">
    <citation type="submission" date="2014-05" db="EMBL/GenBank/DDBJ databases">
        <authorList>
            <person name="Chronopoulou M."/>
        </authorList>
    </citation>
    <scope>NUCLEOTIDE SEQUENCE</scope>
    <source>
        <tissue evidence="2">Whole organism</tissue>
    </source>
</reference>
<dbReference type="EMBL" id="HACA01003259">
    <property type="protein sequence ID" value="CDW20620.1"/>
    <property type="molecule type" value="Transcribed_RNA"/>
</dbReference>
<evidence type="ECO:0000313" key="2">
    <source>
        <dbReference type="EMBL" id="CDW20620.1"/>
    </source>
</evidence>
<evidence type="ECO:0000256" key="1">
    <source>
        <dbReference type="SAM" id="SignalP"/>
    </source>
</evidence>
<protein>
    <submittedName>
        <fullName evidence="2">Uncharacterized protein</fullName>
    </submittedName>
</protein>
<sequence length="62" mass="6866">MAFALLNSKALITSMLTLCEPIVVEEVRRITLAASARYVAASARYVASSLKILYIEQSNQEF</sequence>
<dbReference type="AlphaFoldDB" id="A0A0K2T488"/>
<name>A0A0K2T488_LEPSM</name>
<accession>A0A0K2T488</accession>
<keyword evidence="1" id="KW-0732">Signal</keyword>
<organism evidence="2">
    <name type="scientific">Lepeophtheirus salmonis</name>
    <name type="common">Salmon louse</name>
    <name type="synonym">Caligus salmonis</name>
    <dbReference type="NCBI Taxonomy" id="72036"/>
    <lineage>
        <taxon>Eukaryota</taxon>
        <taxon>Metazoa</taxon>
        <taxon>Ecdysozoa</taxon>
        <taxon>Arthropoda</taxon>
        <taxon>Crustacea</taxon>
        <taxon>Multicrustacea</taxon>
        <taxon>Hexanauplia</taxon>
        <taxon>Copepoda</taxon>
        <taxon>Siphonostomatoida</taxon>
        <taxon>Caligidae</taxon>
        <taxon>Lepeophtheirus</taxon>
    </lineage>
</organism>
<proteinExistence type="predicted"/>
<feature type="chain" id="PRO_5005487433" evidence="1">
    <location>
        <begin position="20"/>
        <end position="62"/>
    </location>
</feature>
<feature type="signal peptide" evidence="1">
    <location>
        <begin position="1"/>
        <end position="19"/>
    </location>
</feature>